<comment type="caution">
    <text evidence="2">The sequence shown here is derived from an EMBL/GenBank/DDBJ whole genome shotgun (WGS) entry which is preliminary data.</text>
</comment>
<accession>A0A409X265</accession>
<dbReference type="InParanoid" id="A0A409X265"/>
<dbReference type="AlphaFoldDB" id="A0A409X265"/>
<feature type="compositionally biased region" description="Basic residues" evidence="1">
    <location>
        <begin position="465"/>
        <end position="474"/>
    </location>
</feature>
<feature type="region of interest" description="Disordered" evidence="1">
    <location>
        <begin position="30"/>
        <end position="55"/>
    </location>
</feature>
<feature type="compositionally biased region" description="Polar residues" evidence="1">
    <location>
        <begin position="30"/>
        <end position="45"/>
    </location>
</feature>
<keyword evidence="3" id="KW-1185">Reference proteome</keyword>
<evidence type="ECO:0000313" key="3">
    <source>
        <dbReference type="Proteomes" id="UP000284706"/>
    </source>
</evidence>
<feature type="compositionally biased region" description="Low complexity" evidence="1">
    <location>
        <begin position="483"/>
        <end position="495"/>
    </location>
</feature>
<sequence length="640" mass="71958">MDTVSRNRVDIPTLHLSTTNSILAAMDHTNLTAPAGPNSSNNLHPPTTGHKLPRRDCRYTPEEVAAIIAYKDAFVNAKSVPDRIGILKCDIGPAMFSYWKQKGKVPRTITEMQEWTKLTIWCSNNWRSRKSLARKSNGFKPNRYEVIWFDRRKEVLKEIAVLMNMDKVTTHTKGWFQHRIKAITQMIENMDDIAKQALNERMRDIEKQGYPEALKRKYASKYDKKRIRDSMDLHYKEMGLIGLHFWSFHDIKQNGIRVVDCPRKFAKITFESVDYTPKYLGVNVKPFHEVYADEIADLKYKFSTYIKTLEAHREIPGLPRSMIPNGPPVGAAGTVFEKTAEGFPILPKPLPIIDKGKKDLEEFYNRYMSDHYALATGGKYTIAPWTDMTKDVHGVIDRKYIPKDVRLTNPRNTKKQAIEDLFEHILLRQEKHGPEDAFRFKGFRKGNEIVPTVYPGQIRAPTTRRASRKSRGSKKTAPTGVEAQAAQMAQSSRQQDTQPEVPLATTTPEVVLPPAVPASPDSRAIQDVALIAPPGDSNAAQDARIVIDHDVAQTLGRLGIDVGHPVGHTMNNIPQYSIARGSLEQVLYLVSQQNSTQTGQGSPALVRTMIPQEVNQPTSLPILPTPTATATPSSSRAPSI</sequence>
<gene>
    <name evidence="2" type="ORF">CVT26_011893</name>
</gene>
<reference evidence="2 3" key="1">
    <citation type="journal article" date="2018" name="Evol. Lett.">
        <title>Horizontal gene cluster transfer increased hallucinogenic mushroom diversity.</title>
        <authorList>
            <person name="Reynolds H.T."/>
            <person name="Vijayakumar V."/>
            <person name="Gluck-Thaler E."/>
            <person name="Korotkin H.B."/>
            <person name="Matheny P.B."/>
            <person name="Slot J.C."/>
        </authorList>
    </citation>
    <scope>NUCLEOTIDE SEQUENCE [LARGE SCALE GENOMIC DNA]</scope>
    <source>
        <strain evidence="2 3">SRW20</strain>
    </source>
</reference>
<dbReference type="Proteomes" id="UP000284706">
    <property type="component" value="Unassembled WGS sequence"/>
</dbReference>
<protein>
    <submittedName>
        <fullName evidence="2">Uncharacterized protein</fullName>
    </submittedName>
</protein>
<feature type="compositionally biased region" description="Low complexity" evidence="1">
    <location>
        <begin position="617"/>
        <end position="640"/>
    </location>
</feature>
<feature type="region of interest" description="Disordered" evidence="1">
    <location>
        <begin position="616"/>
        <end position="640"/>
    </location>
</feature>
<evidence type="ECO:0000313" key="2">
    <source>
        <dbReference type="EMBL" id="PPQ84841.1"/>
    </source>
</evidence>
<feature type="region of interest" description="Disordered" evidence="1">
    <location>
        <begin position="456"/>
        <end position="501"/>
    </location>
</feature>
<feature type="non-terminal residue" evidence="2">
    <location>
        <position position="640"/>
    </location>
</feature>
<name>A0A409X265_9AGAR</name>
<dbReference type="OrthoDB" id="3062213at2759"/>
<evidence type="ECO:0000256" key="1">
    <source>
        <dbReference type="SAM" id="MobiDB-lite"/>
    </source>
</evidence>
<dbReference type="EMBL" id="NHYE01004395">
    <property type="protein sequence ID" value="PPQ84841.1"/>
    <property type="molecule type" value="Genomic_DNA"/>
</dbReference>
<proteinExistence type="predicted"/>
<organism evidence="2 3">
    <name type="scientific">Gymnopilus dilepis</name>
    <dbReference type="NCBI Taxonomy" id="231916"/>
    <lineage>
        <taxon>Eukaryota</taxon>
        <taxon>Fungi</taxon>
        <taxon>Dikarya</taxon>
        <taxon>Basidiomycota</taxon>
        <taxon>Agaricomycotina</taxon>
        <taxon>Agaricomycetes</taxon>
        <taxon>Agaricomycetidae</taxon>
        <taxon>Agaricales</taxon>
        <taxon>Agaricineae</taxon>
        <taxon>Hymenogastraceae</taxon>
        <taxon>Gymnopilus</taxon>
    </lineage>
</organism>